<evidence type="ECO:0000313" key="2">
    <source>
        <dbReference type="EMBL" id="KZV45932.1"/>
    </source>
</evidence>
<proteinExistence type="predicted"/>
<sequence>MESRALAISVGNGHFARMCPARGQRYNLSHQGPSGGSSWMPHPSAQPQRSGYQSLEAFRFKGPSQSQHLGPQSAQVNLMSRER</sequence>
<feature type="region of interest" description="Disordered" evidence="1">
    <location>
        <begin position="25"/>
        <end position="83"/>
    </location>
</feature>
<gene>
    <name evidence="2" type="ORF">F511_32484</name>
</gene>
<feature type="compositionally biased region" description="Polar residues" evidence="1">
    <location>
        <begin position="63"/>
        <end position="83"/>
    </location>
</feature>
<protein>
    <submittedName>
        <fullName evidence="2">Uncharacterized protein</fullName>
    </submittedName>
</protein>
<dbReference type="EMBL" id="KQ995745">
    <property type="protein sequence ID" value="KZV45932.1"/>
    <property type="molecule type" value="Genomic_DNA"/>
</dbReference>
<accession>A0A2Z7CFX7</accession>
<evidence type="ECO:0000256" key="1">
    <source>
        <dbReference type="SAM" id="MobiDB-lite"/>
    </source>
</evidence>
<dbReference type="AlphaFoldDB" id="A0A2Z7CFX7"/>
<reference evidence="2 3" key="1">
    <citation type="journal article" date="2015" name="Proc. Natl. Acad. Sci. U.S.A.">
        <title>The resurrection genome of Boea hygrometrica: A blueprint for survival of dehydration.</title>
        <authorList>
            <person name="Xiao L."/>
            <person name="Yang G."/>
            <person name="Zhang L."/>
            <person name="Yang X."/>
            <person name="Zhao S."/>
            <person name="Ji Z."/>
            <person name="Zhou Q."/>
            <person name="Hu M."/>
            <person name="Wang Y."/>
            <person name="Chen M."/>
            <person name="Xu Y."/>
            <person name="Jin H."/>
            <person name="Xiao X."/>
            <person name="Hu G."/>
            <person name="Bao F."/>
            <person name="Hu Y."/>
            <person name="Wan P."/>
            <person name="Li L."/>
            <person name="Deng X."/>
            <person name="Kuang T."/>
            <person name="Xiang C."/>
            <person name="Zhu J.K."/>
            <person name="Oliver M.J."/>
            <person name="He Y."/>
        </authorList>
    </citation>
    <scope>NUCLEOTIDE SEQUENCE [LARGE SCALE GENOMIC DNA]</scope>
    <source>
        <strain evidence="3">cv. XS01</strain>
    </source>
</reference>
<dbReference type="Proteomes" id="UP000250235">
    <property type="component" value="Unassembled WGS sequence"/>
</dbReference>
<evidence type="ECO:0000313" key="3">
    <source>
        <dbReference type="Proteomes" id="UP000250235"/>
    </source>
</evidence>
<keyword evidence="3" id="KW-1185">Reference proteome</keyword>
<name>A0A2Z7CFX7_9LAMI</name>
<organism evidence="2 3">
    <name type="scientific">Dorcoceras hygrometricum</name>
    <dbReference type="NCBI Taxonomy" id="472368"/>
    <lineage>
        <taxon>Eukaryota</taxon>
        <taxon>Viridiplantae</taxon>
        <taxon>Streptophyta</taxon>
        <taxon>Embryophyta</taxon>
        <taxon>Tracheophyta</taxon>
        <taxon>Spermatophyta</taxon>
        <taxon>Magnoliopsida</taxon>
        <taxon>eudicotyledons</taxon>
        <taxon>Gunneridae</taxon>
        <taxon>Pentapetalae</taxon>
        <taxon>asterids</taxon>
        <taxon>lamiids</taxon>
        <taxon>Lamiales</taxon>
        <taxon>Gesneriaceae</taxon>
        <taxon>Didymocarpoideae</taxon>
        <taxon>Trichosporeae</taxon>
        <taxon>Loxocarpinae</taxon>
        <taxon>Dorcoceras</taxon>
    </lineage>
</organism>